<gene>
    <name evidence="2" type="ORF">Indivirus_18_3</name>
</gene>
<reference evidence="2" key="1">
    <citation type="journal article" date="2017" name="Science">
        <title>Giant viruses with an expanded complement of translation system components.</title>
        <authorList>
            <person name="Schulz F."/>
            <person name="Yutin N."/>
            <person name="Ivanova N.N."/>
            <person name="Ortega D.R."/>
            <person name="Lee T.K."/>
            <person name="Vierheilig J."/>
            <person name="Daims H."/>
            <person name="Horn M."/>
            <person name="Wagner M."/>
            <person name="Jensen G.J."/>
            <person name="Kyrpides N.C."/>
            <person name="Koonin E.V."/>
            <person name="Woyke T."/>
        </authorList>
    </citation>
    <scope>NUCLEOTIDE SEQUENCE</scope>
    <source>
        <strain evidence="2">ILV1</strain>
    </source>
</reference>
<dbReference type="InterPro" id="IPR027417">
    <property type="entry name" value="P-loop_NTPase"/>
</dbReference>
<proteinExistence type="predicted"/>
<dbReference type="SUPFAM" id="SSF52540">
    <property type="entry name" value="P-loop containing nucleoside triphosphate hydrolases"/>
    <property type="match status" value="1"/>
</dbReference>
<dbReference type="Pfam" id="PF05707">
    <property type="entry name" value="Zot"/>
    <property type="match status" value="1"/>
</dbReference>
<dbReference type="EMBL" id="KY684102">
    <property type="protein sequence ID" value="ARF10119.1"/>
    <property type="molecule type" value="Genomic_DNA"/>
</dbReference>
<evidence type="ECO:0000259" key="1">
    <source>
        <dbReference type="Pfam" id="PF05707"/>
    </source>
</evidence>
<evidence type="ECO:0000313" key="2">
    <source>
        <dbReference type="EMBL" id="ARF10119.1"/>
    </source>
</evidence>
<dbReference type="InterPro" id="IPR008900">
    <property type="entry name" value="Zot_N"/>
</dbReference>
<protein>
    <submittedName>
        <fullName evidence="2">p-loop NTPase</fullName>
    </submittedName>
</protein>
<sequence length="223" mass="26598">MITVITGLTGSGKTWFMTRLIYKEWKKGANVYLNFPVYFNENNDDVIRWHQLDELFHVSRGIIGIDEGQKLFDARRWGSLPISFAEKIAQHRKHFLDILTTTQDIAHIDVRIRSNIHELFNCKSVFRFPHNDRVRPILQLIKITKKQRRLIESDRLTWEIVGRSKLFFLSKFWTKELYNTYADIGFERFICKIKYEKKIKEKSGQWLAKIYSRELINSGKARL</sequence>
<organism evidence="2">
    <name type="scientific">Indivirus ILV1</name>
    <dbReference type="NCBI Taxonomy" id="1977633"/>
    <lineage>
        <taxon>Viruses</taxon>
        <taxon>Varidnaviria</taxon>
        <taxon>Bamfordvirae</taxon>
        <taxon>Nucleocytoviricota</taxon>
        <taxon>Megaviricetes</taxon>
        <taxon>Imitervirales</taxon>
        <taxon>Mimiviridae</taxon>
        <taxon>Klosneuvirinae</taxon>
        <taxon>Indivirus</taxon>
    </lineage>
</organism>
<dbReference type="Gene3D" id="3.40.50.300">
    <property type="entry name" value="P-loop containing nucleotide triphosphate hydrolases"/>
    <property type="match status" value="1"/>
</dbReference>
<name>A0A1V0SEH1_9VIRU</name>
<accession>A0A1V0SEH1</accession>
<feature type="domain" description="Zona occludens toxin N-terminal" evidence="1">
    <location>
        <begin position="55"/>
        <end position="119"/>
    </location>
</feature>